<comment type="caution">
    <text evidence="2">The sequence shown here is derived from an EMBL/GenBank/DDBJ whole genome shotgun (WGS) entry which is preliminary data.</text>
</comment>
<keyword evidence="1" id="KW-1133">Transmembrane helix</keyword>
<feature type="transmembrane region" description="Helical" evidence="1">
    <location>
        <begin position="12"/>
        <end position="34"/>
    </location>
</feature>
<accession>A0A4R4YFA6</accession>
<feature type="transmembrane region" description="Helical" evidence="1">
    <location>
        <begin position="46"/>
        <end position="65"/>
    </location>
</feature>
<sequence length="84" mass="9368">MRGKPTRLATPNAPALLPVFLALFFVIRGLPILALHRRDLPKRPKWTLALLGSAALPMVVVITTIGRRSVRCRRAPPPPWSARR</sequence>
<keyword evidence="3" id="KW-1185">Reference proteome</keyword>
<evidence type="ECO:0000256" key="1">
    <source>
        <dbReference type="SAM" id="Phobius"/>
    </source>
</evidence>
<gene>
    <name evidence="2" type="ORF">E1288_26400</name>
</gene>
<keyword evidence="1" id="KW-0812">Transmembrane</keyword>
<organism evidence="2 3">
    <name type="scientific">Saccharopolyspora elongata</name>
    <dbReference type="NCBI Taxonomy" id="2530387"/>
    <lineage>
        <taxon>Bacteria</taxon>
        <taxon>Bacillati</taxon>
        <taxon>Actinomycetota</taxon>
        <taxon>Actinomycetes</taxon>
        <taxon>Pseudonocardiales</taxon>
        <taxon>Pseudonocardiaceae</taxon>
        <taxon>Saccharopolyspora</taxon>
    </lineage>
</organism>
<proteinExistence type="predicted"/>
<evidence type="ECO:0000313" key="2">
    <source>
        <dbReference type="EMBL" id="TDD43468.1"/>
    </source>
</evidence>
<dbReference type="AlphaFoldDB" id="A0A4R4YFA6"/>
<dbReference type="Proteomes" id="UP000294947">
    <property type="component" value="Unassembled WGS sequence"/>
</dbReference>
<reference evidence="2 3" key="1">
    <citation type="submission" date="2019-03" db="EMBL/GenBank/DDBJ databases">
        <title>Draft genome sequences of novel Actinobacteria.</title>
        <authorList>
            <person name="Sahin N."/>
            <person name="Ay H."/>
            <person name="Saygin H."/>
        </authorList>
    </citation>
    <scope>NUCLEOTIDE SEQUENCE [LARGE SCALE GENOMIC DNA]</scope>
    <source>
        <strain evidence="2 3">7K502</strain>
    </source>
</reference>
<name>A0A4R4YFA6_9PSEU</name>
<dbReference type="RefSeq" id="WP_132489592.1">
    <property type="nucleotide sequence ID" value="NZ_SMKW01000039.1"/>
</dbReference>
<evidence type="ECO:0000313" key="3">
    <source>
        <dbReference type="Proteomes" id="UP000294947"/>
    </source>
</evidence>
<dbReference type="OrthoDB" id="9793589at2"/>
<dbReference type="EMBL" id="SMKW01000039">
    <property type="protein sequence ID" value="TDD43468.1"/>
    <property type="molecule type" value="Genomic_DNA"/>
</dbReference>
<keyword evidence="1" id="KW-0472">Membrane</keyword>
<protein>
    <submittedName>
        <fullName evidence="2">Uncharacterized protein</fullName>
    </submittedName>
</protein>